<dbReference type="SUPFAM" id="SSF81296">
    <property type="entry name" value="E set domains"/>
    <property type="match status" value="2"/>
</dbReference>
<evidence type="ECO:0000259" key="1">
    <source>
        <dbReference type="SMART" id="SM00429"/>
    </source>
</evidence>
<dbReference type="Gene3D" id="2.60.40.10">
    <property type="entry name" value="Immunoglobulins"/>
    <property type="match status" value="2"/>
</dbReference>
<dbReference type="InterPro" id="IPR031325">
    <property type="entry name" value="RHS_repeat"/>
</dbReference>
<dbReference type="InterPro" id="IPR006530">
    <property type="entry name" value="YD"/>
</dbReference>
<dbReference type="NCBIfam" id="TIGR01643">
    <property type="entry name" value="YD_repeat_2x"/>
    <property type="match status" value="1"/>
</dbReference>
<dbReference type="CDD" id="cd00603">
    <property type="entry name" value="IPT_PCSR"/>
    <property type="match status" value="1"/>
</dbReference>
<evidence type="ECO:0000313" key="2">
    <source>
        <dbReference type="EMBL" id="MBA8890003.1"/>
    </source>
</evidence>
<keyword evidence="3" id="KW-1185">Reference proteome</keyword>
<accession>A0A839F4L4</accession>
<protein>
    <submittedName>
        <fullName evidence="2">YD repeat-containing protein</fullName>
    </submittedName>
</protein>
<feature type="domain" description="IPT/TIG" evidence="1">
    <location>
        <begin position="44"/>
        <end position="125"/>
    </location>
</feature>
<dbReference type="InterPro" id="IPR002909">
    <property type="entry name" value="IPT_dom"/>
</dbReference>
<dbReference type="Pfam" id="PF05593">
    <property type="entry name" value="RHS_repeat"/>
    <property type="match status" value="1"/>
</dbReference>
<name>A0A839F4L4_9GAMM</name>
<evidence type="ECO:0000313" key="3">
    <source>
        <dbReference type="Proteomes" id="UP000550401"/>
    </source>
</evidence>
<reference evidence="2 3" key="1">
    <citation type="submission" date="2020-07" db="EMBL/GenBank/DDBJ databases">
        <title>Genomic Encyclopedia of Type Strains, Phase IV (KMG-V): Genome sequencing to study the core and pangenomes of soil and plant-associated prokaryotes.</title>
        <authorList>
            <person name="Whitman W."/>
        </authorList>
    </citation>
    <scope>NUCLEOTIDE SEQUENCE [LARGE SCALE GENOMIC DNA]</scope>
    <source>
        <strain evidence="2 3">RH2WT43</strain>
    </source>
</reference>
<dbReference type="EMBL" id="JACGXL010000009">
    <property type="protein sequence ID" value="MBA8890003.1"/>
    <property type="molecule type" value="Genomic_DNA"/>
</dbReference>
<sequence length="1000" mass="102735">MATQYIYDAQNRLKSVTDASGNTAEYVYDAVGNLLEVRRYSSSQLSISSFAPPAGPAGAAVTINGTGFDVVASGNQVAFNGAPAVVGQATATSLAVTVPALASSGKISVTAHGQTVQSTGDFVVTADSGAPTITGFTPACAPAGQTVTVTGTNFDVLPNATRVEVGERVASSTVSSPTTLTFKAPQATIGGRVRVTTSKGSVESADLLAVWPTGIVCNGTWIESHWASADGPATAISLDLSKSSLLYFHGQKGQWLSVQASNVAPAGSYVSVWLVLPDGTTVTTSPVRFGPTDGYTVDLPPLPATGTYAVRFQATSSTAVTASVVIESALMLTADAPATQVAVSVGRTRRFAFTTDGTSELSLGVDPVVLTPANHRAALSQIYAPDGRVIPGWGQTVLSCWDTTSPSGCHILMPHLSAGTYAVGFSADTNVAADATVWLSNDIAPTLQPGVPVQVTTTRYGQTARLHFYGTAGSGVSIDLANLQLPQSGGTYVFVRDPDDIALSANQTTTQYVAAGGSMLTIPFLPKTGTYTVLVTPINGSATSMEATLDPGVPLIVDGPVKALSTNLRGKGIRLVVDMVAGQKVGVGITNIAVTGSTGYPGYSLYAPGGTKLSTGTCPPTTTPGCELDLGPTRVAGRYAITIEPPTDANGMSLSAQATSDIVVADTVGTRARSIAISRYGGNARVALQGTPGAGRTITITDFVPTPVGKHMIVSVLLPDGRPLNTTTPLYVALDQSSSTATLKIGAFPIEGTYDVFFDPRDAALASFKVQVGAGVDVTGPGGVSIHKDVVPGPWARAVFAGLVGDHKAVGMDITSLTNPTGTNASLSVFDPDKWGMVQRDTISLLSTCPTSSSGCDFDLPDLTISGNYQVLAELPVTKPDDAVVQISVNSDIVVQGSSGTFNLAARGQNGRLLFDAAAGHSPCIKTTRLSPTGADRLVDLTVYTPDGVKYTAGALYGTQTMSTLQLNTVPQTGQYMLLLDPANGYPTDLSVTVNLPCGP</sequence>
<gene>
    <name evidence="2" type="ORF">FHW12_004250</name>
</gene>
<dbReference type="InterPro" id="IPR013783">
    <property type="entry name" value="Ig-like_fold"/>
</dbReference>
<dbReference type="InterPro" id="IPR014756">
    <property type="entry name" value="Ig_E-set"/>
</dbReference>
<organism evidence="2 3">
    <name type="scientific">Dokdonella fugitiva</name>
    <dbReference type="NCBI Taxonomy" id="328517"/>
    <lineage>
        <taxon>Bacteria</taxon>
        <taxon>Pseudomonadati</taxon>
        <taxon>Pseudomonadota</taxon>
        <taxon>Gammaproteobacteria</taxon>
        <taxon>Lysobacterales</taxon>
        <taxon>Rhodanobacteraceae</taxon>
        <taxon>Dokdonella</taxon>
    </lineage>
</organism>
<feature type="domain" description="IPT/TIG" evidence="1">
    <location>
        <begin position="130"/>
        <end position="210"/>
    </location>
</feature>
<dbReference type="RefSeq" id="WP_182533032.1">
    <property type="nucleotide sequence ID" value="NZ_JACGXL010000009.1"/>
</dbReference>
<dbReference type="AlphaFoldDB" id="A0A839F4L4"/>
<dbReference type="Proteomes" id="UP000550401">
    <property type="component" value="Unassembled WGS sequence"/>
</dbReference>
<proteinExistence type="predicted"/>
<dbReference type="Pfam" id="PF01833">
    <property type="entry name" value="TIG"/>
    <property type="match status" value="2"/>
</dbReference>
<dbReference type="SMART" id="SM00429">
    <property type="entry name" value="IPT"/>
    <property type="match status" value="2"/>
</dbReference>
<comment type="caution">
    <text evidence="2">The sequence shown here is derived from an EMBL/GenBank/DDBJ whole genome shotgun (WGS) entry which is preliminary data.</text>
</comment>